<reference evidence="2 3" key="1">
    <citation type="submission" date="2020-07" db="EMBL/GenBank/DDBJ databases">
        <title>Roseicoccus Jingziensis gen. nov., sp. nov., isolated from coastal seawater.</title>
        <authorList>
            <person name="Feng X."/>
        </authorList>
    </citation>
    <scope>NUCLEOTIDE SEQUENCE [LARGE SCALE GENOMIC DNA]</scope>
    <source>
        <strain evidence="2 3">N1E253</strain>
    </source>
</reference>
<gene>
    <name evidence="2" type="ORF">HW115_06985</name>
</gene>
<comment type="caution">
    <text evidence="2">The sequence shown here is derived from an EMBL/GenBank/DDBJ whole genome shotgun (WGS) entry which is preliminary data.</text>
</comment>
<keyword evidence="1" id="KW-0732">Signal</keyword>
<keyword evidence="3" id="KW-1185">Reference proteome</keyword>
<protein>
    <submittedName>
        <fullName evidence="2">Uncharacterized protein</fullName>
    </submittedName>
</protein>
<evidence type="ECO:0000256" key="1">
    <source>
        <dbReference type="SAM" id="SignalP"/>
    </source>
</evidence>
<name>A0A851GDW0_9BACT</name>
<sequence>MKRACLLALGFFCTWAFADAAQPMLKTRTWTGTNGKAIDAYFQAQRPGMIELGQVSGGYYCLPLQALSQTDQLWLRNTMQSYLVSQKQCRQAVFKRRYHAMGYEDIPKVLLKPGQILDLAGRSEVLVYARSVVEPGRMNRRNLVSFRPEKLQARYSACVVDAYASVIGWWHVANVVSLPDSFEYYEQKMEWVYNQLYKTLRVGDNSGTGVSLTPDSLQLFFQKALKTDAAFTYDFYYDYRPERLARHVKGANAAVLHLTLYHGKEKQGGYAVVVKSLERDGRIEFNAWGRSIQGKLVPTMDQSHQLEGLEQRLVNYELKVDDMGSLPESIRGQGVRLVLDAGEFDGLAVLVPYLKAGS</sequence>
<feature type="signal peptide" evidence="1">
    <location>
        <begin position="1"/>
        <end position="20"/>
    </location>
</feature>
<evidence type="ECO:0000313" key="3">
    <source>
        <dbReference type="Proteomes" id="UP000557872"/>
    </source>
</evidence>
<organism evidence="2 3">
    <name type="scientific">Oceaniferula marina</name>
    <dbReference type="NCBI Taxonomy" id="2748318"/>
    <lineage>
        <taxon>Bacteria</taxon>
        <taxon>Pseudomonadati</taxon>
        <taxon>Verrucomicrobiota</taxon>
        <taxon>Verrucomicrobiia</taxon>
        <taxon>Verrucomicrobiales</taxon>
        <taxon>Verrucomicrobiaceae</taxon>
        <taxon>Oceaniferula</taxon>
    </lineage>
</organism>
<dbReference type="EMBL" id="JACBAZ010000002">
    <property type="protein sequence ID" value="NWK55349.1"/>
    <property type="molecule type" value="Genomic_DNA"/>
</dbReference>
<feature type="chain" id="PRO_5032411388" evidence="1">
    <location>
        <begin position="21"/>
        <end position="358"/>
    </location>
</feature>
<dbReference type="AlphaFoldDB" id="A0A851GDW0"/>
<dbReference type="RefSeq" id="WP_178931869.1">
    <property type="nucleotide sequence ID" value="NZ_JACBAZ010000002.1"/>
</dbReference>
<evidence type="ECO:0000313" key="2">
    <source>
        <dbReference type="EMBL" id="NWK55349.1"/>
    </source>
</evidence>
<accession>A0A851GDW0</accession>
<dbReference type="Proteomes" id="UP000557872">
    <property type="component" value="Unassembled WGS sequence"/>
</dbReference>
<dbReference type="Gene3D" id="2.30.30.700">
    <property type="entry name" value="SLA1 homology domain 1"/>
    <property type="match status" value="1"/>
</dbReference>
<proteinExistence type="predicted"/>